<organism evidence="1">
    <name type="scientific">Timema cristinae</name>
    <name type="common">Walking stick</name>
    <dbReference type="NCBI Taxonomy" id="61476"/>
    <lineage>
        <taxon>Eukaryota</taxon>
        <taxon>Metazoa</taxon>
        <taxon>Ecdysozoa</taxon>
        <taxon>Arthropoda</taxon>
        <taxon>Hexapoda</taxon>
        <taxon>Insecta</taxon>
        <taxon>Pterygota</taxon>
        <taxon>Neoptera</taxon>
        <taxon>Polyneoptera</taxon>
        <taxon>Phasmatodea</taxon>
        <taxon>Timematodea</taxon>
        <taxon>Timematoidea</taxon>
        <taxon>Timematidae</taxon>
        <taxon>Timema</taxon>
    </lineage>
</organism>
<evidence type="ECO:0008006" key="2">
    <source>
        <dbReference type="Google" id="ProtNLM"/>
    </source>
</evidence>
<protein>
    <recommendedName>
        <fullName evidence="2">Programmed cell death protein 2 C-terminal domain-containing protein</fullName>
    </recommendedName>
</protein>
<sequence>MTSLFSHDAVDVVNSELNNDYKSTESTVNAVCRRASMFWHLMEVSPTTSWSPLLHVDSDYYIFSSPLGIKIERHQLRALQHALITTSRLSYQRWAYKLGKWIHWTGGSLMGRRIVWERFGVADSVAGCTELPFKGSEPAFTWRESENHLGTSPPTLNSPNQDSNLNLPVLCSLAQHETSVLANYATEDWPENASVPTPVCRLCGLALPLVCQLYAPLEQSTYHRTLYIFACINPNCWNLDDR</sequence>
<evidence type="ECO:0000313" key="1">
    <source>
        <dbReference type="EMBL" id="CAD7392718.1"/>
    </source>
</evidence>
<dbReference type="GO" id="GO:0006915">
    <property type="term" value="P:apoptotic process"/>
    <property type="evidence" value="ECO:0007669"/>
    <property type="project" value="TreeGrafter"/>
</dbReference>
<accession>A0A7R9CCQ4</accession>
<dbReference type="EMBL" id="OC316578">
    <property type="protein sequence ID" value="CAD7392718.1"/>
    <property type="molecule type" value="Genomic_DNA"/>
</dbReference>
<reference evidence="1" key="1">
    <citation type="submission" date="2020-11" db="EMBL/GenBank/DDBJ databases">
        <authorList>
            <person name="Tran Van P."/>
        </authorList>
    </citation>
    <scope>NUCLEOTIDE SEQUENCE</scope>
</reference>
<dbReference type="AlphaFoldDB" id="A0A7R9CCQ4"/>
<gene>
    <name evidence="1" type="ORF">TCEB3V08_LOCUS730</name>
</gene>
<name>A0A7R9CCQ4_TIMCR</name>
<dbReference type="InterPro" id="IPR052815">
    <property type="entry name" value="PDCD2-like_regulator"/>
</dbReference>
<dbReference type="PANTHER" id="PTHR46421">
    <property type="entry name" value="PROGRAMMED CELL DEATH PROTEIN 2-LIKE"/>
    <property type="match status" value="1"/>
</dbReference>
<dbReference type="PANTHER" id="PTHR46421:SF1">
    <property type="entry name" value="PROGRAMMED CELL DEATH PROTEIN 2-LIKE"/>
    <property type="match status" value="1"/>
</dbReference>
<proteinExistence type="predicted"/>